<feature type="transmembrane region" description="Helical" evidence="5">
    <location>
        <begin position="46"/>
        <end position="68"/>
    </location>
</feature>
<dbReference type="AlphaFoldDB" id="A0A8J3CCP8"/>
<dbReference type="GO" id="GO:0030416">
    <property type="term" value="P:methylamine metabolic process"/>
    <property type="evidence" value="ECO:0007669"/>
    <property type="project" value="InterPro"/>
</dbReference>
<comment type="caution">
    <text evidence="7">The sequence shown here is derived from an EMBL/GenBank/DDBJ whole genome shotgun (WGS) entry which is preliminary data.</text>
</comment>
<protein>
    <submittedName>
        <fullName evidence="7">Methylamine utilization protein MauE</fullName>
    </submittedName>
</protein>
<reference evidence="7" key="2">
    <citation type="submission" date="2020-09" db="EMBL/GenBank/DDBJ databases">
        <authorList>
            <person name="Sun Q."/>
            <person name="Zhou Y."/>
        </authorList>
    </citation>
    <scope>NUCLEOTIDE SEQUENCE</scope>
    <source>
        <strain evidence="7">CGMCC 4.5737</strain>
    </source>
</reference>
<feature type="transmembrane region" description="Helical" evidence="5">
    <location>
        <begin position="6"/>
        <end position="25"/>
    </location>
</feature>
<keyword evidence="4 5" id="KW-0472">Membrane</keyword>
<evidence type="ECO:0000256" key="2">
    <source>
        <dbReference type="ARBA" id="ARBA00022692"/>
    </source>
</evidence>
<comment type="subcellular location">
    <subcellularLocation>
        <location evidence="1">Membrane</location>
        <topology evidence="1">Multi-pass membrane protein</topology>
    </subcellularLocation>
</comment>
<evidence type="ECO:0000256" key="4">
    <source>
        <dbReference type="ARBA" id="ARBA00023136"/>
    </source>
</evidence>
<dbReference type="EMBL" id="BMMK01000002">
    <property type="protein sequence ID" value="GGM40176.1"/>
    <property type="molecule type" value="Genomic_DNA"/>
</dbReference>
<feature type="domain" description="Methylamine utilisation protein MauE" evidence="6">
    <location>
        <begin position="2"/>
        <end position="134"/>
    </location>
</feature>
<dbReference type="UniPathway" id="UPA00895"/>
<dbReference type="RefSeq" id="WP_229685993.1">
    <property type="nucleotide sequence ID" value="NZ_BMMK01000002.1"/>
</dbReference>
<feature type="transmembrane region" description="Helical" evidence="5">
    <location>
        <begin position="74"/>
        <end position="99"/>
    </location>
</feature>
<organism evidence="7 8">
    <name type="scientific">Longimycelium tulufanense</name>
    <dbReference type="NCBI Taxonomy" id="907463"/>
    <lineage>
        <taxon>Bacteria</taxon>
        <taxon>Bacillati</taxon>
        <taxon>Actinomycetota</taxon>
        <taxon>Actinomycetes</taxon>
        <taxon>Pseudonocardiales</taxon>
        <taxon>Pseudonocardiaceae</taxon>
        <taxon>Longimycelium</taxon>
    </lineage>
</organism>
<keyword evidence="3 5" id="KW-1133">Transmembrane helix</keyword>
<proteinExistence type="predicted"/>
<accession>A0A8J3CCP8</accession>
<evidence type="ECO:0000313" key="7">
    <source>
        <dbReference type="EMBL" id="GGM40176.1"/>
    </source>
</evidence>
<evidence type="ECO:0000256" key="1">
    <source>
        <dbReference type="ARBA" id="ARBA00004141"/>
    </source>
</evidence>
<feature type="transmembrane region" description="Helical" evidence="5">
    <location>
        <begin position="150"/>
        <end position="174"/>
    </location>
</feature>
<dbReference type="GO" id="GO:0016020">
    <property type="term" value="C:membrane"/>
    <property type="evidence" value="ECO:0007669"/>
    <property type="project" value="UniProtKB-SubCell"/>
</dbReference>
<reference evidence="7" key="1">
    <citation type="journal article" date="2014" name="Int. J. Syst. Evol. Microbiol.">
        <title>Complete genome sequence of Corynebacterium casei LMG S-19264T (=DSM 44701T), isolated from a smear-ripened cheese.</title>
        <authorList>
            <consortium name="US DOE Joint Genome Institute (JGI-PGF)"/>
            <person name="Walter F."/>
            <person name="Albersmeier A."/>
            <person name="Kalinowski J."/>
            <person name="Ruckert C."/>
        </authorList>
    </citation>
    <scope>NUCLEOTIDE SEQUENCE</scope>
    <source>
        <strain evidence="7">CGMCC 4.5737</strain>
    </source>
</reference>
<evidence type="ECO:0000313" key="8">
    <source>
        <dbReference type="Proteomes" id="UP000637578"/>
    </source>
</evidence>
<evidence type="ECO:0000256" key="3">
    <source>
        <dbReference type="ARBA" id="ARBA00022989"/>
    </source>
</evidence>
<evidence type="ECO:0000256" key="5">
    <source>
        <dbReference type="SAM" id="Phobius"/>
    </source>
</evidence>
<keyword evidence="8" id="KW-1185">Reference proteome</keyword>
<gene>
    <name evidence="7" type="ORF">GCM10012275_08940</name>
</gene>
<sequence>MQYAEIGIRFLIGTVFVVAAVGKVASERSFAAFTTSLRQLDLVPVAVARLAAVAVVTCECVVCLLLMVPQPRVAGIGLVGAAVLLIVFTAAIVGVVARGTQAVCRCFGGGSTAPLGVRHIVRNVLLAGLALLAARATLLQETGPVEPAGLVVAALAGLLVGGCVAALDEIVALFRPIDPGRPVHTAHPARRGT</sequence>
<evidence type="ECO:0000259" key="6">
    <source>
        <dbReference type="Pfam" id="PF07291"/>
    </source>
</evidence>
<dbReference type="Pfam" id="PF07291">
    <property type="entry name" value="MauE"/>
    <property type="match status" value="1"/>
</dbReference>
<name>A0A8J3CCP8_9PSEU</name>
<dbReference type="Proteomes" id="UP000637578">
    <property type="component" value="Unassembled WGS sequence"/>
</dbReference>
<keyword evidence="2 5" id="KW-0812">Transmembrane</keyword>
<dbReference type="InterPro" id="IPR009908">
    <property type="entry name" value="Methylamine_util_MauE"/>
</dbReference>